<dbReference type="PANTHER" id="PTHR13693">
    <property type="entry name" value="CLASS II AMINOTRANSFERASE/8-AMINO-7-OXONONANOATE SYNTHASE"/>
    <property type="match status" value="1"/>
</dbReference>
<dbReference type="InterPro" id="IPR001917">
    <property type="entry name" value="Aminotrans_II_pyridoxalP_BS"/>
</dbReference>
<gene>
    <name evidence="7" type="primary">bioF_1</name>
    <name evidence="7" type="ORF">NCTC11388_00260</name>
</gene>
<evidence type="ECO:0000256" key="5">
    <source>
        <dbReference type="RuleBase" id="RU003693"/>
    </source>
</evidence>
<keyword evidence="7" id="KW-0012">Acyltransferase</keyword>
<comment type="pathway">
    <text evidence="2">Lipid metabolism.</text>
</comment>
<keyword evidence="3 7" id="KW-0808">Transferase</keyword>
<dbReference type="InterPro" id="IPR015421">
    <property type="entry name" value="PyrdxlP-dep_Trfase_major"/>
</dbReference>
<sequence>MSKGKLSERISHFNIVEELKSKGLYAYFRPIQSKQDTEVMIDGKRVLMFGSNSYLGLTIDPRIIEAAQDALSKYGTGCAGSRFLNGTLDIHIELEHKLSQLVGKEASILFSTGFQSNLGPISCLMGRNDYILLDERDHASIIDGSRLSFSKVIKYGHNDMDDLRAKLSRLPSESAKLIVTDGIFSMEGDIVNLPEMVKIADEYDAALMVDDAHSLGVIGEHGAGTASHFGLTDKVDLIMGTFSKSLASLGGFVAGDADVIDYLKHNARSVMFSASMTPASVASTLKALEIMISEPEHMENLWKNTNYAKQLLLESGFDLGATESPILPIFIRNNEKTFWVTKMLQDDGVFVNPVVSPAVPSEESLIRFSLMATHTFDQIDEAVEKMVRVFKQAEIESLI</sequence>
<dbReference type="AlphaFoldDB" id="A0A380BAX1"/>
<dbReference type="Gene3D" id="3.90.1150.10">
    <property type="entry name" value="Aspartate Aminotransferase, domain 1"/>
    <property type="match status" value="1"/>
</dbReference>
<dbReference type="PANTHER" id="PTHR13693:SF3">
    <property type="entry name" value="LD36009P"/>
    <property type="match status" value="1"/>
</dbReference>
<proteinExistence type="inferred from homology"/>
<dbReference type="PROSITE" id="PS00599">
    <property type="entry name" value="AA_TRANSFER_CLASS_2"/>
    <property type="match status" value="1"/>
</dbReference>
<organism evidence="7 8">
    <name type="scientific">Sphingobacterium spiritivorum</name>
    <name type="common">Flavobacterium spiritivorum</name>
    <dbReference type="NCBI Taxonomy" id="258"/>
    <lineage>
        <taxon>Bacteria</taxon>
        <taxon>Pseudomonadati</taxon>
        <taxon>Bacteroidota</taxon>
        <taxon>Sphingobacteriia</taxon>
        <taxon>Sphingobacteriales</taxon>
        <taxon>Sphingobacteriaceae</taxon>
        <taxon>Sphingobacterium</taxon>
    </lineage>
</organism>
<evidence type="ECO:0000256" key="2">
    <source>
        <dbReference type="ARBA" id="ARBA00005189"/>
    </source>
</evidence>
<dbReference type="SUPFAM" id="SSF53383">
    <property type="entry name" value="PLP-dependent transferases"/>
    <property type="match status" value="1"/>
</dbReference>
<dbReference type="GO" id="GO:0008710">
    <property type="term" value="F:8-amino-7-oxononanoate synthase activity"/>
    <property type="evidence" value="ECO:0007669"/>
    <property type="project" value="UniProtKB-EC"/>
</dbReference>
<dbReference type="InterPro" id="IPR015422">
    <property type="entry name" value="PyrdxlP-dep_Trfase_small"/>
</dbReference>
<evidence type="ECO:0000256" key="3">
    <source>
        <dbReference type="ARBA" id="ARBA00022679"/>
    </source>
</evidence>
<protein>
    <submittedName>
        <fullName evidence="7">8-amino-7-oxononanoate synthase</fullName>
        <ecNumber evidence="7">2.3.1.47</ecNumber>
    </submittedName>
</protein>
<evidence type="ECO:0000256" key="1">
    <source>
        <dbReference type="ARBA" id="ARBA00001933"/>
    </source>
</evidence>
<evidence type="ECO:0000313" key="8">
    <source>
        <dbReference type="Proteomes" id="UP000254893"/>
    </source>
</evidence>
<evidence type="ECO:0000313" key="7">
    <source>
        <dbReference type="EMBL" id="SUI97163.1"/>
    </source>
</evidence>
<dbReference type="Pfam" id="PF00155">
    <property type="entry name" value="Aminotran_1_2"/>
    <property type="match status" value="1"/>
</dbReference>
<dbReference type="InterPro" id="IPR015424">
    <property type="entry name" value="PyrdxlP-dep_Trfase"/>
</dbReference>
<evidence type="ECO:0000259" key="6">
    <source>
        <dbReference type="Pfam" id="PF00155"/>
    </source>
</evidence>
<keyword evidence="4 5" id="KW-0663">Pyridoxal phosphate</keyword>
<name>A0A380BAX1_SPHSI</name>
<comment type="cofactor">
    <cofactor evidence="1 5">
        <name>pyridoxal 5'-phosphate</name>
        <dbReference type="ChEBI" id="CHEBI:597326"/>
    </cofactor>
</comment>
<dbReference type="InterPro" id="IPR050087">
    <property type="entry name" value="AON_synthase_class-II"/>
</dbReference>
<dbReference type="EC" id="2.3.1.47" evidence="7"/>
<dbReference type="EMBL" id="UGYW01000001">
    <property type="protein sequence ID" value="SUI97163.1"/>
    <property type="molecule type" value="Genomic_DNA"/>
</dbReference>
<dbReference type="Proteomes" id="UP000254893">
    <property type="component" value="Unassembled WGS sequence"/>
</dbReference>
<dbReference type="RefSeq" id="WP_003011027.1">
    <property type="nucleotide sequence ID" value="NZ_CP068082.1"/>
</dbReference>
<dbReference type="CDD" id="cd06454">
    <property type="entry name" value="KBL_like"/>
    <property type="match status" value="1"/>
</dbReference>
<comment type="similarity">
    <text evidence="5">Belongs to the class-II pyridoxal-phosphate-dependent aminotransferase family.</text>
</comment>
<evidence type="ECO:0000256" key="4">
    <source>
        <dbReference type="ARBA" id="ARBA00022898"/>
    </source>
</evidence>
<dbReference type="NCBIfam" id="NF047600">
    <property type="entry name" value="SerpalmtaseCFB"/>
    <property type="match status" value="1"/>
</dbReference>
<reference evidence="7 8" key="1">
    <citation type="submission" date="2018-06" db="EMBL/GenBank/DDBJ databases">
        <authorList>
            <consortium name="Pathogen Informatics"/>
            <person name="Doyle S."/>
        </authorList>
    </citation>
    <scope>NUCLEOTIDE SEQUENCE [LARGE SCALE GENOMIC DNA]</scope>
    <source>
        <strain evidence="7 8">NCTC11388</strain>
    </source>
</reference>
<dbReference type="InterPro" id="IPR004839">
    <property type="entry name" value="Aminotransferase_I/II_large"/>
</dbReference>
<dbReference type="GO" id="GO:0030170">
    <property type="term" value="F:pyridoxal phosphate binding"/>
    <property type="evidence" value="ECO:0007669"/>
    <property type="project" value="InterPro"/>
</dbReference>
<accession>A0A380BAX1</accession>
<feature type="domain" description="Aminotransferase class I/classII large" evidence="6">
    <location>
        <begin position="46"/>
        <end position="385"/>
    </location>
</feature>
<dbReference type="Gene3D" id="3.40.640.10">
    <property type="entry name" value="Type I PLP-dependent aspartate aminotransferase-like (Major domain)"/>
    <property type="match status" value="1"/>
</dbReference>